<protein>
    <recommendedName>
        <fullName evidence="5">Secreted protein</fullName>
    </recommendedName>
</protein>
<accession>A0A2H3AJH6</accession>
<feature type="region of interest" description="Disordered" evidence="1">
    <location>
        <begin position="82"/>
        <end position="101"/>
    </location>
</feature>
<proteinExistence type="predicted"/>
<feature type="compositionally biased region" description="Basic and acidic residues" evidence="1">
    <location>
        <begin position="89"/>
        <end position="101"/>
    </location>
</feature>
<dbReference type="Proteomes" id="UP000218334">
    <property type="component" value="Unassembled WGS sequence"/>
</dbReference>
<evidence type="ECO:0000313" key="4">
    <source>
        <dbReference type="Proteomes" id="UP000218334"/>
    </source>
</evidence>
<sequence length="101" mass="11301">MRYISWNFTIFLLPCKVHAKGSRRAGGLCYCAETCSAKESLRVKDTPPTAAENQDLNVNHTDAPTILSHLIEATSFVSVNEPSFSRMNPRRDHGETIHRNA</sequence>
<evidence type="ECO:0000313" key="3">
    <source>
        <dbReference type="EMBL" id="PBK59041.1"/>
    </source>
</evidence>
<dbReference type="EMBL" id="KZ293514">
    <property type="protein sequence ID" value="PBK59041.1"/>
    <property type="molecule type" value="Genomic_DNA"/>
</dbReference>
<gene>
    <name evidence="3" type="ORF">ARMSODRAFT_77865</name>
</gene>
<feature type="signal peptide" evidence="2">
    <location>
        <begin position="1"/>
        <end position="19"/>
    </location>
</feature>
<evidence type="ECO:0000256" key="2">
    <source>
        <dbReference type="SAM" id="SignalP"/>
    </source>
</evidence>
<feature type="chain" id="PRO_5013769737" description="Secreted protein" evidence="2">
    <location>
        <begin position="20"/>
        <end position="101"/>
    </location>
</feature>
<name>A0A2H3AJH6_9AGAR</name>
<evidence type="ECO:0000256" key="1">
    <source>
        <dbReference type="SAM" id="MobiDB-lite"/>
    </source>
</evidence>
<keyword evidence="4" id="KW-1185">Reference proteome</keyword>
<organism evidence="3 4">
    <name type="scientific">Armillaria solidipes</name>
    <dbReference type="NCBI Taxonomy" id="1076256"/>
    <lineage>
        <taxon>Eukaryota</taxon>
        <taxon>Fungi</taxon>
        <taxon>Dikarya</taxon>
        <taxon>Basidiomycota</taxon>
        <taxon>Agaricomycotina</taxon>
        <taxon>Agaricomycetes</taxon>
        <taxon>Agaricomycetidae</taxon>
        <taxon>Agaricales</taxon>
        <taxon>Marasmiineae</taxon>
        <taxon>Physalacriaceae</taxon>
        <taxon>Armillaria</taxon>
    </lineage>
</organism>
<reference evidence="4" key="1">
    <citation type="journal article" date="2017" name="Nat. Ecol. Evol.">
        <title>Genome expansion and lineage-specific genetic innovations in the forest pathogenic fungi Armillaria.</title>
        <authorList>
            <person name="Sipos G."/>
            <person name="Prasanna A.N."/>
            <person name="Walter M.C."/>
            <person name="O'Connor E."/>
            <person name="Balint B."/>
            <person name="Krizsan K."/>
            <person name="Kiss B."/>
            <person name="Hess J."/>
            <person name="Varga T."/>
            <person name="Slot J."/>
            <person name="Riley R."/>
            <person name="Boka B."/>
            <person name="Rigling D."/>
            <person name="Barry K."/>
            <person name="Lee J."/>
            <person name="Mihaltcheva S."/>
            <person name="LaButti K."/>
            <person name="Lipzen A."/>
            <person name="Waldron R."/>
            <person name="Moloney N.M."/>
            <person name="Sperisen C."/>
            <person name="Kredics L."/>
            <person name="Vagvoelgyi C."/>
            <person name="Patrignani A."/>
            <person name="Fitzpatrick D."/>
            <person name="Nagy I."/>
            <person name="Doyle S."/>
            <person name="Anderson J.B."/>
            <person name="Grigoriev I.V."/>
            <person name="Gueldener U."/>
            <person name="Muensterkoetter M."/>
            <person name="Nagy L.G."/>
        </authorList>
    </citation>
    <scope>NUCLEOTIDE SEQUENCE [LARGE SCALE GENOMIC DNA]</scope>
    <source>
        <strain evidence="4">28-4</strain>
    </source>
</reference>
<evidence type="ECO:0008006" key="5">
    <source>
        <dbReference type="Google" id="ProtNLM"/>
    </source>
</evidence>
<keyword evidence="2" id="KW-0732">Signal</keyword>
<dbReference type="AlphaFoldDB" id="A0A2H3AJH6"/>